<evidence type="ECO:0000313" key="1">
    <source>
        <dbReference type="Proteomes" id="UP000887579"/>
    </source>
</evidence>
<dbReference type="Proteomes" id="UP000887579">
    <property type="component" value="Unplaced"/>
</dbReference>
<accession>A0AC34GH79</accession>
<evidence type="ECO:0000313" key="2">
    <source>
        <dbReference type="WBParaSite" id="ES5_v2.g28896.t1"/>
    </source>
</evidence>
<sequence>PRIEEKDFFWTSVVSLILVGQFQSAISVLSLASDARNNMKLQRMITLLQLFDFETLHSDQNGDKMLYAQRQVRKYKEAFADDEPLNFIANMLLGDIDTFKHASETLSRPWYEILPAYILFSNPTATVNDLADLTMKLFNAIGVNAPNSNKFLDEFIISLMKMKWIEALNNLASVTSLLWLSVHLFDLILKIDDSRLTEEIEAIRDTVFITYAKEIFRTTTDPKLIPCAVTYAFATKEYKYDFVEPFMILIAENDGPKKKELIETVMTLCQEYGLYQAYHE</sequence>
<reference evidence="2" key="1">
    <citation type="submission" date="2022-11" db="UniProtKB">
        <authorList>
            <consortium name="WormBaseParasite"/>
        </authorList>
    </citation>
    <scope>IDENTIFICATION</scope>
</reference>
<organism evidence="1 2">
    <name type="scientific">Panagrolaimus sp. ES5</name>
    <dbReference type="NCBI Taxonomy" id="591445"/>
    <lineage>
        <taxon>Eukaryota</taxon>
        <taxon>Metazoa</taxon>
        <taxon>Ecdysozoa</taxon>
        <taxon>Nematoda</taxon>
        <taxon>Chromadorea</taxon>
        <taxon>Rhabditida</taxon>
        <taxon>Tylenchina</taxon>
        <taxon>Panagrolaimomorpha</taxon>
        <taxon>Panagrolaimoidea</taxon>
        <taxon>Panagrolaimidae</taxon>
        <taxon>Panagrolaimus</taxon>
    </lineage>
</organism>
<dbReference type="WBParaSite" id="ES5_v2.g28896.t1">
    <property type="protein sequence ID" value="ES5_v2.g28896.t1"/>
    <property type="gene ID" value="ES5_v2.g28896"/>
</dbReference>
<name>A0AC34GH79_9BILA</name>
<protein>
    <submittedName>
        <fullName evidence="2">Nuclear pore complex protein Nup85</fullName>
    </submittedName>
</protein>
<proteinExistence type="predicted"/>